<dbReference type="EMBL" id="VNHO01000015">
    <property type="protein sequence ID" value="TYP53338.1"/>
    <property type="molecule type" value="Genomic_DNA"/>
</dbReference>
<sequence length="104" mass="11667">MNFLIGVEQIKLVHGIEYFGEITDIVLTDRMKTVIMSTGGNRKPIWNSIFEDLAATLGFTPKICRARRLQTKGKVEGGIDFVNSNFLSGKKFIDYGDLNRLAIV</sequence>
<dbReference type="PANTHER" id="PTHR35004">
    <property type="entry name" value="TRANSPOSASE RV3428C-RELATED"/>
    <property type="match status" value="1"/>
</dbReference>
<dbReference type="Proteomes" id="UP000322294">
    <property type="component" value="Unassembled WGS sequence"/>
</dbReference>
<gene>
    <name evidence="1" type="ORF">LZ11_01581</name>
</gene>
<name>A0A5S5APU2_9FIRM</name>
<protein>
    <submittedName>
        <fullName evidence="1">Integrase-like protein</fullName>
    </submittedName>
</protein>
<reference evidence="1 2" key="1">
    <citation type="submission" date="2019-07" db="EMBL/GenBank/DDBJ databases">
        <title>Genomic Encyclopedia of Type Strains, Phase I: the one thousand microbial genomes (KMG-I) project.</title>
        <authorList>
            <person name="Kyrpides N."/>
        </authorList>
    </citation>
    <scope>NUCLEOTIDE SEQUENCE [LARGE SCALE GENOMIC DNA]</scope>
    <source>
        <strain evidence="1 2">DSM 16647</strain>
    </source>
</reference>
<comment type="caution">
    <text evidence="1">The sequence shown here is derived from an EMBL/GenBank/DDBJ whole genome shotgun (WGS) entry which is preliminary data.</text>
</comment>
<dbReference type="PANTHER" id="PTHR35004:SF6">
    <property type="entry name" value="TRANSPOSASE"/>
    <property type="match status" value="1"/>
</dbReference>
<accession>A0A5S5APU2</accession>
<keyword evidence="2" id="KW-1185">Reference proteome</keyword>
<evidence type="ECO:0000313" key="1">
    <source>
        <dbReference type="EMBL" id="TYP53338.1"/>
    </source>
</evidence>
<dbReference type="AlphaFoldDB" id="A0A5S5APU2"/>
<proteinExistence type="predicted"/>
<organism evidence="1 2">
    <name type="scientific">Thermosediminibacter litoriperuensis</name>
    <dbReference type="NCBI Taxonomy" id="291989"/>
    <lineage>
        <taxon>Bacteria</taxon>
        <taxon>Bacillati</taxon>
        <taxon>Bacillota</taxon>
        <taxon>Clostridia</taxon>
        <taxon>Thermosediminibacterales</taxon>
        <taxon>Thermosediminibacteraceae</taxon>
        <taxon>Thermosediminibacter</taxon>
    </lineage>
</organism>
<evidence type="ECO:0000313" key="2">
    <source>
        <dbReference type="Proteomes" id="UP000322294"/>
    </source>
</evidence>